<protein>
    <submittedName>
        <fullName evidence="2">Uncharacterized protein</fullName>
    </submittedName>
</protein>
<comment type="caution">
    <text evidence="2">The sequence shown here is derived from an EMBL/GenBank/DDBJ whole genome shotgun (WGS) entry which is preliminary data.</text>
</comment>
<sequence length="111" mass="11794">MHYRSIQEVPSPVGWRDRLRGHASTGDAGLQQTMDRMGRVPAGIRGRRTPVATLAHAGRASTTSAASPSATPDAAPARQRHDGSPTLAAETALTSRWHWADSTGPRGSRTT</sequence>
<feature type="region of interest" description="Disordered" evidence="1">
    <location>
        <begin position="92"/>
        <end position="111"/>
    </location>
</feature>
<dbReference type="EMBL" id="AOSK01000074">
    <property type="protein sequence ID" value="EYD75583.1"/>
    <property type="molecule type" value="Genomic_DNA"/>
</dbReference>
<dbReference type="HOGENOM" id="CLU_2156482_0_0_5"/>
<evidence type="ECO:0000313" key="2">
    <source>
        <dbReference type="EMBL" id="EYD75583.1"/>
    </source>
</evidence>
<organism evidence="2 3">
    <name type="scientific">Rubellimicrobium mesophilum DSM 19309</name>
    <dbReference type="NCBI Taxonomy" id="442562"/>
    <lineage>
        <taxon>Bacteria</taxon>
        <taxon>Pseudomonadati</taxon>
        <taxon>Pseudomonadota</taxon>
        <taxon>Alphaproteobacteria</taxon>
        <taxon>Rhodobacterales</taxon>
        <taxon>Roseobacteraceae</taxon>
        <taxon>Rubellimicrobium</taxon>
    </lineage>
</organism>
<feature type="region of interest" description="Disordered" evidence="1">
    <location>
        <begin position="54"/>
        <end position="87"/>
    </location>
</feature>
<dbReference type="AlphaFoldDB" id="A0A017HN78"/>
<dbReference type="Proteomes" id="UP000019666">
    <property type="component" value="Unassembled WGS sequence"/>
</dbReference>
<dbReference type="STRING" id="442562.Rumeso_02859"/>
<evidence type="ECO:0000256" key="1">
    <source>
        <dbReference type="SAM" id="MobiDB-lite"/>
    </source>
</evidence>
<proteinExistence type="predicted"/>
<feature type="region of interest" description="Disordered" evidence="1">
    <location>
        <begin position="1"/>
        <end position="34"/>
    </location>
</feature>
<gene>
    <name evidence="2" type="ORF">Rumeso_02859</name>
</gene>
<accession>A0A017HN78</accession>
<reference evidence="2 3" key="1">
    <citation type="submission" date="2013-02" db="EMBL/GenBank/DDBJ databases">
        <authorList>
            <person name="Fiebig A."/>
            <person name="Goeker M."/>
            <person name="Klenk H.-P.P."/>
        </authorList>
    </citation>
    <scope>NUCLEOTIDE SEQUENCE [LARGE SCALE GENOMIC DNA]</scope>
    <source>
        <strain evidence="2 3">DSM 19309</strain>
    </source>
</reference>
<name>A0A017HN78_9RHOB</name>
<feature type="compositionally biased region" description="Low complexity" evidence="1">
    <location>
        <begin position="60"/>
        <end position="77"/>
    </location>
</feature>
<keyword evidence="3" id="KW-1185">Reference proteome</keyword>
<evidence type="ECO:0000313" key="3">
    <source>
        <dbReference type="Proteomes" id="UP000019666"/>
    </source>
</evidence>